<name>A0A9Q3XC55_9SPHN</name>
<gene>
    <name evidence="1" type="ORF">KUV31_01990</name>
</gene>
<protein>
    <submittedName>
        <fullName evidence="1">Uncharacterized protein</fullName>
    </submittedName>
</protein>
<dbReference type="EMBL" id="JAHVKP010000001">
    <property type="protein sequence ID" value="MBY6217104.1"/>
    <property type="molecule type" value="Genomic_DNA"/>
</dbReference>
<dbReference type="Proteomes" id="UP000824927">
    <property type="component" value="Unassembled WGS sequence"/>
</dbReference>
<evidence type="ECO:0000313" key="2">
    <source>
        <dbReference type="Proteomes" id="UP000824927"/>
    </source>
</evidence>
<dbReference type="AlphaFoldDB" id="A0A9Q3XC55"/>
<dbReference type="RefSeq" id="WP_222404308.1">
    <property type="nucleotide sequence ID" value="NZ_JAHVKP010000001.1"/>
</dbReference>
<reference evidence="1" key="1">
    <citation type="submission" date="2021-06" db="EMBL/GenBank/DDBJ databases">
        <title>50 bacteria genomes isolated from Dapeng, Shenzhen, China.</title>
        <authorList>
            <person name="Zheng W."/>
            <person name="Yu S."/>
            <person name="Huang Y."/>
        </authorList>
    </citation>
    <scope>NUCLEOTIDE SEQUENCE</scope>
    <source>
        <strain evidence="1">DP4N28-2</strain>
    </source>
</reference>
<accession>A0A9Q3XC55</accession>
<evidence type="ECO:0000313" key="1">
    <source>
        <dbReference type="EMBL" id="MBY6217104.1"/>
    </source>
</evidence>
<organism evidence="1 2">
    <name type="scientific">Qipengyuania aquimaris</name>
    <dbReference type="NCBI Taxonomy" id="255984"/>
    <lineage>
        <taxon>Bacteria</taxon>
        <taxon>Pseudomonadati</taxon>
        <taxon>Pseudomonadota</taxon>
        <taxon>Alphaproteobacteria</taxon>
        <taxon>Sphingomonadales</taxon>
        <taxon>Erythrobacteraceae</taxon>
        <taxon>Qipengyuania</taxon>
    </lineage>
</organism>
<proteinExistence type="predicted"/>
<sequence length="68" mass="7877">MPYRIQSEIGCSDDSFEFHTWYLKSKGFIQITQQSELAITSEGVDHVISQSRAEKEKLLLEQSKPEEE</sequence>
<comment type="caution">
    <text evidence="1">The sequence shown here is derived from an EMBL/GenBank/DDBJ whole genome shotgun (WGS) entry which is preliminary data.</text>
</comment>